<dbReference type="Pfam" id="PF00561">
    <property type="entry name" value="Abhydrolase_1"/>
    <property type="match status" value="1"/>
</dbReference>
<dbReference type="EMBL" id="SGSU01000009">
    <property type="protein sequence ID" value="RZG66912.1"/>
    <property type="molecule type" value="Genomic_DNA"/>
</dbReference>
<dbReference type="InterPro" id="IPR029058">
    <property type="entry name" value="AB_hydrolase_fold"/>
</dbReference>
<dbReference type="PANTHER" id="PTHR43798:SF5">
    <property type="entry name" value="MONOACYLGLYCEROL LIPASE ABHD6"/>
    <property type="match status" value="1"/>
</dbReference>
<evidence type="ECO:0000259" key="1">
    <source>
        <dbReference type="Pfam" id="PF00561"/>
    </source>
</evidence>
<reference evidence="2 3" key="1">
    <citation type="submission" date="2019-02" db="EMBL/GenBank/DDBJ databases">
        <title>The Batch Genome Submission of Acinetobacter spp. strains.</title>
        <authorList>
            <person name="Qin J."/>
            <person name="Hu Y."/>
            <person name="Ye H."/>
            <person name="Wei L."/>
            <person name="Feng Y."/>
            <person name="Zong Z."/>
        </authorList>
    </citation>
    <scope>NUCLEOTIDE SEQUENCE [LARGE SCALE GENOMIC DNA]</scope>
    <source>
        <strain evidence="2 3">WCHABo060081</strain>
    </source>
</reference>
<comment type="caution">
    <text evidence="2">The sequence shown here is derived from an EMBL/GenBank/DDBJ whole genome shotgun (WGS) entry which is preliminary data.</text>
</comment>
<dbReference type="InterPro" id="IPR000073">
    <property type="entry name" value="AB_hydrolase_1"/>
</dbReference>
<dbReference type="SUPFAM" id="SSF53474">
    <property type="entry name" value="alpha/beta-Hydrolases"/>
    <property type="match status" value="1"/>
</dbReference>
<dbReference type="PANTHER" id="PTHR43798">
    <property type="entry name" value="MONOACYLGLYCEROL LIPASE"/>
    <property type="match status" value="1"/>
</dbReference>
<dbReference type="RefSeq" id="WP_130145800.1">
    <property type="nucleotide sequence ID" value="NZ_SGSU01000009.1"/>
</dbReference>
<evidence type="ECO:0000313" key="3">
    <source>
        <dbReference type="Proteomes" id="UP000293483"/>
    </source>
</evidence>
<organism evidence="2 3">
    <name type="scientific">Acinetobacter bouvetii</name>
    <dbReference type="NCBI Taxonomy" id="202951"/>
    <lineage>
        <taxon>Bacteria</taxon>
        <taxon>Pseudomonadati</taxon>
        <taxon>Pseudomonadota</taxon>
        <taxon>Gammaproteobacteria</taxon>
        <taxon>Moraxellales</taxon>
        <taxon>Moraxellaceae</taxon>
        <taxon>Acinetobacter</taxon>
    </lineage>
</organism>
<dbReference type="InterPro" id="IPR050266">
    <property type="entry name" value="AB_hydrolase_sf"/>
</dbReference>
<dbReference type="PRINTS" id="PR00111">
    <property type="entry name" value="ABHYDROLASE"/>
</dbReference>
<sequence length="268" mass="29529">MKSLPLFHYQTQGKAGADWITFIPGIGNDLSFWAAHAEILAEDFQVLTFDPWGHNLSPEPPEHCSFQDVVDGVIALWNHLGIQQSAVVGLGFGGSVSLSLGLKYPERVSQIAACCCRPLQPDDRHAFWRDRCAKARANGLEKLGDVTVDRWLSEAFRAARPDVDAQLRAMIKRTSVEGYCAYVNTFIEMDFSQELGNIQTPVLLLAAEHDHGGGPVEDMQIMAAQLPNAELKTIQNSGHICNFEAPEQVTQHLKQFFKAGAIQGEKSA</sequence>
<gene>
    <name evidence="2" type="ORF">EXE25_09545</name>
</gene>
<proteinExistence type="predicted"/>
<dbReference type="AlphaFoldDB" id="A0A4Q7AUX8"/>
<evidence type="ECO:0000313" key="2">
    <source>
        <dbReference type="EMBL" id="RZG66912.1"/>
    </source>
</evidence>
<feature type="domain" description="AB hydrolase-1" evidence="1">
    <location>
        <begin position="20"/>
        <end position="246"/>
    </location>
</feature>
<keyword evidence="2" id="KW-0378">Hydrolase</keyword>
<protein>
    <submittedName>
        <fullName evidence="2">Alpha/beta fold hydrolase</fullName>
    </submittedName>
</protein>
<dbReference type="STRING" id="202951.GCA_001485025_00620"/>
<dbReference type="GO" id="GO:0016020">
    <property type="term" value="C:membrane"/>
    <property type="evidence" value="ECO:0007669"/>
    <property type="project" value="TreeGrafter"/>
</dbReference>
<name>A0A4Q7AUX8_9GAMM</name>
<accession>A0A4Q7AUX8</accession>
<dbReference type="GO" id="GO:0046464">
    <property type="term" value="P:acylglycerol catabolic process"/>
    <property type="evidence" value="ECO:0007669"/>
    <property type="project" value="TreeGrafter"/>
</dbReference>
<dbReference type="Proteomes" id="UP000293483">
    <property type="component" value="Unassembled WGS sequence"/>
</dbReference>
<dbReference type="GO" id="GO:0047372">
    <property type="term" value="F:monoacylglycerol lipase activity"/>
    <property type="evidence" value="ECO:0007669"/>
    <property type="project" value="TreeGrafter"/>
</dbReference>
<dbReference type="Gene3D" id="3.40.50.1820">
    <property type="entry name" value="alpha/beta hydrolase"/>
    <property type="match status" value="1"/>
</dbReference>